<gene>
    <name evidence="1" type="ORF">SteCoe_34543</name>
</gene>
<proteinExistence type="predicted"/>
<dbReference type="EMBL" id="MPUH01001384">
    <property type="protein sequence ID" value="OMJ68108.1"/>
    <property type="molecule type" value="Genomic_DNA"/>
</dbReference>
<dbReference type="Proteomes" id="UP000187209">
    <property type="component" value="Unassembled WGS sequence"/>
</dbReference>
<organism evidence="1 2">
    <name type="scientific">Stentor coeruleus</name>
    <dbReference type="NCBI Taxonomy" id="5963"/>
    <lineage>
        <taxon>Eukaryota</taxon>
        <taxon>Sar</taxon>
        <taxon>Alveolata</taxon>
        <taxon>Ciliophora</taxon>
        <taxon>Postciliodesmatophora</taxon>
        <taxon>Heterotrichea</taxon>
        <taxon>Heterotrichida</taxon>
        <taxon>Stentoridae</taxon>
        <taxon>Stentor</taxon>
    </lineage>
</organism>
<reference evidence="1 2" key="1">
    <citation type="submission" date="2016-11" db="EMBL/GenBank/DDBJ databases">
        <title>The macronuclear genome of Stentor coeruleus: a giant cell with tiny introns.</title>
        <authorList>
            <person name="Slabodnick M."/>
            <person name="Ruby J.G."/>
            <person name="Reiff S.B."/>
            <person name="Swart E.C."/>
            <person name="Gosai S."/>
            <person name="Prabakaran S."/>
            <person name="Witkowska E."/>
            <person name="Larue G.E."/>
            <person name="Fisher S."/>
            <person name="Freeman R.M."/>
            <person name="Gunawardena J."/>
            <person name="Chu W."/>
            <person name="Stover N.A."/>
            <person name="Gregory B.D."/>
            <person name="Nowacki M."/>
            <person name="Derisi J."/>
            <person name="Roy S.W."/>
            <person name="Marshall W.F."/>
            <person name="Sood P."/>
        </authorList>
    </citation>
    <scope>NUCLEOTIDE SEQUENCE [LARGE SCALE GENOMIC DNA]</scope>
    <source>
        <strain evidence="1">WM001</strain>
    </source>
</reference>
<dbReference type="AlphaFoldDB" id="A0A1R2AUB9"/>
<accession>A0A1R2AUB9</accession>
<evidence type="ECO:0008006" key="3">
    <source>
        <dbReference type="Google" id="ProtNLM"/>
    </source>
</evidence>
<evidence type="ECO:0000313" key="1">
    <source>
        <dbReference type="EMBL" id="OMJ68108.1"/>
    </source>
</evidence>
<keyword evidence="2" id="KW-1185">Reference proteome</keyword>
<name>A0A1R2AUB9_9CILI</name>
<evidence type="ECO:0000313" key="2">
    <source>
        <dbReference type="Proteomes" id="UP000187209"/>
    </source>
</evidence>
<sequence>MRLRLLQENRKKTSIFMKEDQNASINLSNLSKSTTHNKLRKNSYFLSSPYVLKKSTSKKSFKNLRLSQKLITKASLGNFSNLEKNLFGNSKKPIISSSNFQEENDNEKIMQIKIASLMQKLEQSNGKDNKIQVLDKIILEIADENIEYGGLLRLIAKEYENTIEELRFIIKERENHIKVIENCKQILSNELGKYISKNKKVSIEYQMLFNKYIKVCNNMLMTSKYDMKNIERTEENWDKIISQNIKLENTLGVIEDELDYYKSERKKMKEFINLLENKGINVENSFFNSPALFKVPVKNEKYEEISDNTDNEDLISKRIINNRRNSRIPELRLDNIIKIY</sequence>
<protein>
    <recommendedName>
        <fullName evidence="3">Translin-associated factor X-interacting protein 1 N-terminal domain-containing protein</fullName>
    </recommendedName>
</protein>
<comment type="caution">
    <text evidence="1">The sequence shown here is derived from an EMBL/GenBank/DDBJ whole genome shotgun (WGS) entry which is preliminary data.</text>
</comment>